<sequence length="70" mass="8238">MFLVLDPHYTGAEDLKTILTKDPSKCVMIMQKPIMPFLYAPAFFYIFVHIQEQVKNHAQNFEEMKIIFEG</sequence>
<proteinExistence type="predicted"/>
<name>A0A3P6TRW5_CYLGO</name>
<dbReference type="EMBL" id="UYRV01020185">
    <property type="protein sequence ID" value="VDK67101.1"/>
    <property type="molecule type" value="Genomic_DNA"/>
</dbReference>
<reference evidence="1 2" key="1">
    <citation type="submission" date="2018-11" db="EMBL/GenBank/DDBJ databases">
        <authorList>
            <consortium name="Pathogen Informatics"/>
        </authorList>
    </citation>
    <scope>NUCLEOTIDE SEQUENCE [LARGE SCALE GENOMIC DNA]</scope>
</reference>
<dbReference type="Proteomes" id="UP000271889">
    <property type="component" value="Unassembled WGS sequence"/>
</dbReference>
<protein>
    <submittedName>
        <fullName evidence="1">Uncharacterized protein</fullName>
    </submittedName>
</protein>
<evidence type="ECO:0000313" key="2">
    <source>
        <dbReference type="Proteomes" id="UP000271889"/>
    </source>
</evidence>
<dbReference type="AlphaFoldDB" id="A0A3P6TRW5"/>
<dbReference type="OrthoDB" id="417506at2759"/>
<accession>A0A3P6TRW5</accession>
<evidence type="ECO:0000313" key="1">
    <source>
        <dbReference type="EMBL" id="VDK67101.1"/>
    </source>
</evidence>
<keyword evidence="2" id="KW-1185">Reference proteome</keyword>
<gene>
    <name evidence="1" type="ORF">CGOC_LOCUS6278</name>
</gene>
<organism evidence="1 2">
    <name type="scientific">Cylicostephanus goldi</name>
    <name type="common">Nematode worm</name>
    <dbReference type="NCBI Taxonomy" id="71465"/>
    <lineage>
        <taxon>Eukaryota</taxon>
        <taxon>Metazoa</taxon>
        <taxon>Ecdysozoa</taxon>
        <taxon>Nematoda</taxon>
        <taxon>Chromadorea</taxon>
        <taxon>Rhabditida</taxon>
        <taxon>Rhabditina</taxon>
        <taxon>Rhabditomorpha</taxon>
        <taxon>Strongyloidea</taxon>
        <taxon>Strongylidae</taxon>
        <taxon>Cylicostephanus</taxon>
    </lineage>
</organism>